<sequence>MVVHSLWLLLLLKLRPPSSSFITDFEFLSCPPSKRKPMLDPFVKFVVFTLAPALVMIWSMSPDLWTCISHSFYHVGSNPSQFLHMFEDISGQAQEILVTSENVVKSLTCNNLELSAIELVPPAPPGLVFPVFPLSKTPVVPD</sequence>
<proteinExistence type="predicted"/>
<organism evidence="1 2">
    <name type="scientific">Entomophthora muscae</name>
    <dbReference type="NCBI Taxonomy" id="34485"/>
    <lineage>
        <taxon>Eukaryota</taxon>
        <taxon>Fungi</taxon>
        <taxon>Fungi incertae sedis</taxon>
        <taxon>Zoopagomycota</taxon>
        <taxon>Entomophthoromycotina</taxon>
        <taxon>Entomophthoromycetes</taxon>
        <taxon>Entomophthorales</taxon>
        <taxon>Entomophthoraceae</taxon>
        <taxon>Entomophthora</taxon>
    </lineage>
</organism>
<dbReference type="EMBL" id="QTSX02005099">
    <property type="protein sequence ID" value="KAJ9061085.1"/>
    <property type="molecule type" value="Genomic_DNA"/>
</dbReference>
<evidence type="ECO:0000313" key="2">
    <source>
        <dbReference type="Proteomes" id="UP001165960"/>
    </source>
</evidence>
<comment type="caution">
    <text evidence="1">The sequence shown here is derived from an EMBL/GenBank/DDBJ whole genome shotgun (WGS) entry which is preliminary data.</text>
</comment>
<keyword evidence="2" id="KW-1185">Reference proteome</keyword>
<evidence type="ECO:0000313" key="1">
    <source>
        <dbReference type="EMBL" id="KAJ9061085.1"/>
    </source>
</evidence>
<reference evidence="1" key="1">
    <citation type="submission" date="2022-04" db="EMBL/GenBank/DDBJ databases">
        <title>Genome of the entomopathogenic fungus Entomophthora muscae.</title>
        <authorList>
            <person name="Elya C."/>
            <person name="Lovett B.R."/>
            <person name="Lee E."/>
            <person name="Macias A.M."/>
            <person name="Hajek A.E."/>
            <person name="De Bivort B.L."/>
            <person name="Kasson M.T."/>
            <person name="De Fine Licht H.H."/>
            <person name="Stajich J.E."/>
        </authorList>
    </citation>
    <scope>NUCLEOTIDE SEQUENCE</scope>
    <source>
        <strain evidence="1">Berkeley</strain>
    </source>
</reference>
<protein>
    <submittedName>
        <fullName evidence="1">Uncharacterized protein</fullName>
    </submittedName>
</protein>
<accession>A0ACC2SFK4</accession>
<gene>
    <name evidence="1" type="ORF">DSO57_1024091</name>
</gene>
<name>A0ACC2SFK4_9FUNG</name>
<dbReference type="Proteomes" id="UP001165960">
    <property type="component" value="Unassembled WGS sequence"/>
</dbReference>